<evidence type="ECO:0000256" key="7">
    <source>
        <dbReference type="ARBA" id="ARBA00023125"/>
    </source>
</evidence>
<dbReference type="CTD" id="80169"/>
<proteinExistence type="inferred from homology"/>
<dbReference type="GO" id="GO:0045740">
    <property type="term" value="P:positive regulation of DNA replication"/>
    <property type="evidence" value="ECO:0007669"/>
    <property type="project" value="TreeGrafter"/>
</dbReference>
<comment type="similarity">
    <text evidence="3">Belongs to the CTC1 family.</text>
</comment>
<dbReference type="PANTHER" id="PTHR14865">
    <property type="entry name" value="CST COMPLEX SUBUNIT CTC1"/>
    <property type="match status" value="1"/>
</dbReference>
<keyword evidence="5" id="KW-0158">Chromosome</keyword>
<reference evidence="11" key="2">
    <citation type="submission" date="2025-08" db="UniProtKB">
        <authorList>
            <consortium name="RefSeq"/>
        </authorList>
    </citation>
    <scope>IDENTIFICATION</scope>
    <source>
        <tissue evidence="11">Blood</tissue>
    </source>
</reference>
<dbReference type="GO" id="GO:0003697">
    <property type="term" value="F:single-stranded DNA binding"/>
    <property type="evidence" value="ECO:0007669"/>
    <property type="project" value="InterPro"/>
</dbReference>
<feature type="compositionally biased region" description="Basic and acidic residues" evidence="9">
    <location>
        <begin position="322"/>
        <end position="332"/>
    </location>
</feature>
<evidence type="ECO:0000256" key="9">
    <source>
        <dbReference type="SAM" id="MobiDB-lite"/>
    </source>
</evidence>
<keyword evidence="10" id="KW-1185">Reference proteome</keyword>
<dbReference type="GO" id="GO:0042162">
    <property type="term" value="F:telomeric DNA binding"/>
    <property type="evidence" value="ECO:0007669"/>
    <property type="project" value="TreeGrafter"/>
</dbReference>
<dbReference type="Proteomes" id="UP000221080">
    <property type="component" value="Chromosome 15"/>
</dbReference>
<feature type="region of interest" description="Disordered" evidence="9">
    <location>
        <begin position="754"/>
        <end position="790"/>
    </location>
</feature>
<evidence type="ECO:0000313" key="11">
    <source>
        <dbReference type="RefSeq" id="XP_017343276.1"/>
    </source>
</evidence>
<dbReference type="GO" id="GO:1990879">
    <property type="term" value="C:CST complex"/>
    <property type="evidence" value="ECO:0007669"/>
    <property type="project" value="TreeGrafter"/>
</dbReference>
<dbReference type="GO" id="GO:0010833">
    <property type="term" value="P:telomere maintenance via telomere lengthening"/>
    <property type="evidence" value="ECO:0007669"/>
    <property type="project" value="TreeGrafter"/>
</dbReference>
<evidence type="ECO:0000256" key="4">
    <source>
        <dbReference type="ARBA" id="ARBA00016175"/>
    </source>
</evidence>
<feature type="region of interest" description="Disordered" evidence="9">
    <location>
        <begin position="712"/>
        <end position="738"/>
    </location>
</feature>
<feature type="compositionally biased region" description="Basic and acidic residues" evidence="9">
    <location>
        <begin position="754"/>
        <end position="764"/>
    </location>
</feature>
<evidence type="ECO:0000256" key="2">
    <source>
        <dbReference type="ARBA" id="ARBA00004574"/>
    </source>
</evidence>
<dbReference type="STRING" id="7998.ENSIPUP00000005407"/>
<organism evidence="10 11">
    <name type="scientific">Ictalurus punctatus</name>
    <name type="common">Channel catfish</name>
    <name type="synonym">Silurus punctatus</name>
    <dbReference type="NCBI Taxonomy" id="7998"/>
    <lineage>
        <taxon>Eukaryota</taxon>
        <taxon>Metazoa</taxon>
        <taxon>Chordata</taxon>
        <taxon>Craniata</taxon>
        <taxon>Vertebrata</taxon>
        <taxon>Euteleostomi</taxon>
        <taxon>Actinopterygii</taxon>
        <taxon>Neopterygii</taxon>
        <taxon>Teleostei</taxon>
        <taxon>Ostariophysi</taxon>
        <taxon>Siluriformes</taxon>
        <taxon>Ictaluridae</taxon>
        <taxon>Ictalurus</taxon>
    </lineage>
</organism>
<dbReference type="OrthoDB" id="2314520at2759"/>
<dbReference type="KEGG" id="ipu:108276266"/>
<protein>
    <recommendedName>
        <fullName evidence="4">CST complex subunit CTC1</fullName>
    </recommendedName>
</protein>
<gene>
    <name evidence="11" type="primary">ctc1</name>
</gene>
<evidence type="ECO:0000256" key="5">
    <source>
        <dbReference type="ARBA" id="ARBA00022454"/>
    </source>
</evidence>
<dbReference type="InterPro" id="IPR029156">
    <property type="entry name" value="CTC1"/>
</dbReference>
<comment type="subcellular location">
    <subcellularLocation>
        <location evidence="2">Chromosome</location>
        <location evidence="2">Telomere</location>
    </subcellularLocation>
    <subcellularLocation>
        <location evidence="1">Nucleus</location>
    </subcellularLocation>
</comment>
<dbReference type="AlphaFoldDB" id="A0A2D0SLB1"/>
<keyword evidence="6" id="KW-0779">Telomere</keyword>
<dbReference type="RefSeq" id="XP_017343276.1">
    <property type="nucleotide sequence ID" value="XM_017487787.3"/>
</dbReference>
<reference evidence="10" key="1">
    <citation type="journal article" date="2016" name="Nat. Commun.">
        <title>The channel catfish genome sequence provides insights into the evolution of scale formation in teleosts.</title>
        <authorList>
            <person name="Liu Z."/>
            <person name="Liu S."/>
            <person name="Yao J."/>
            <person name="Bao L."/>
            <person name="Zhang J."/>
            <person name="Li Y."/>
            <person name="Jiang C."/>
            <person name="Sun L."/>
            <person name="Wang R."/>
            <person name="Zhang Y."/>
            <person name="Zhou T."/>
            <person name="Zeng Q."/>
            <person name="Fu Q."/>
            <person name="Gao S."/>
            <person name="Li N."/>
            <person name="Koren S."/>
            <person name="Jiang Y."/>
            <person name="Zimin A."/>
            <person name="Xu P."/>
            <person name="Phillippy A.M."/>
            <person name="Geng X."/>
            <person name="Song L."/>
            <person name="Sun F."/>
            <person name="Li C."/>
            <person name="Wang X."/>
            <person name="Chen A."/>
            <person name="Jin Y."/>
            <person name="Yuan Z."/>
            <person name="Yang Y."/>
            <person name="Tan S."/>
            <person name="Peatman E."/>
            <person name="Lu J."/>
            <person name="Qin Z."/>
            <person name="Dunham R."/>
            <person name="Li Z."/>
            <person name="Sonstegard T."/>
            <person name="Feng J."/>
            <person name="Danzmann R.G."/>
            <person name="Schroeder S."/>
            <person name="Scheffler B."/>
            <person name="Duke M.V."/>
            <person name="Ballard L."/>
            <person name="Kucuktas H."/>
            <person name="Kaltenboeck L."/>
            <person name="Liu H."/>
            <person name="Armbruster J."/>
            <person name="Xie Y."/>
            <person name="Kirby M.L."/>
            <person name="Tian Y."/>
            <person name="Flanagan M.E."/>
            <person name="Mu W."/>
            <person name="Waldbieser G.C."/>
        </authorList>
    </citation>
    <scope>NUCLEOTIDE SEQUENCE [LARGE SCALE GENOMIC DNA]</scope>
    <source>
        <strain evidence="10">SDA103</strain>
    </source>
</reference>
<evidence type="ECO:0000256" key="8">
    <source>
        <dbReference type="ARBA" id="ARBA00023242"/>
    </source>
</evidence>
<evidence type="ECO:0000256" key="3">
    <source>
        <dbReference type="ARBA" id="ARBA00006332"/>
    </source>
</evidence>
<feature type="region of interest" description="Disordered" evidence="9">
    <location>
        <begin position="312"/>
        <end position="360"/>
    </location>
</feature>
<feature type="compositionally biased region" description="Basic and acidic residues" evidence="9">
    <location>
        <begin position="342"/>
        <end position="360"/>
    </location>
</feature>
<sequence>MLEMEEFMEHYKHLTAVEQAWLCEVYTGVCDWLHPVVGVSLGVLEEQLAHAVVLRLQRTHHSLPISYRFVSVAQLISTQRTSCFSSLTWSTNQHREWSREAEQHLPSHKALSRTNLILIGLLCDGRVSAQCDGSWRVRDASGSVHCEVLSSSPLWLGRLMLFPTWNYISYNAPGPGQQSEGCLELIDSPVCVTPDLTAFDPGGSLSDVIGVKKAARLLRQKSSRGVYMCVYGEVCVICPLMVISGKTFFCLVLSEGDSTIPVLVTVPECVYWRQCASVGQSVCISALRVCSLRGWAGQRVLSVTAESHLYPNSRIGGESEVTDTHADSHSESHTQSQSQSHTHTDTHLQQEYEEAQVHDGPVRTKLSKIISYRGRVTGVRDAEAGLYEIDGKMLLCLAYQPVRKWGGGLRPGAEIELHNVHFLFRPSPNTPDVVLCACLRSTVSVTTFSPLRSKVTRQRSDGPLVRFLLEKNLSLSEYLWLCYCHTALTDRLCPRWVCEARVCVVAGRILQVILGDKDMKKNKRDIYKEMLQDTHTCPLTQYRVSSSSMSLYSIKQLCDWLEKESWACLSLSLLLPSSACHMTRAQLNPPLSWSAHTHTLANTYIVVVGVLELSVGGATVRLVDQTGAIDCVCVQSSTSEQCGSIDTAWMGCLVCVRRCTLVMERFMKTNFPSWKHLDQHRYIIHKHCRVYICVCVDDLHILSPSTTMSSLIRERENEREMERPMKRKRKEEGRKDEGKSVLYHNQPERIIATAERREEERKEGEEGDGGMEVDKCIAGPSQTSRRRETEGTSVESCVSLLFQVHSKQGVAFRNVQSTNEAHALILSFVIKATRLGDIQVWDRDPKNRSVEERETKGAEITMELQFVDSAVRWFPLLQPGTVYRLIALHTQDVDVLSCSFVSVRGGVSLLSNPALLIQSKWRIHTLTPPLLLSQPEIQRVMSVSEVLHASSADVVSFYGVISERITLQEETSKTPSVKSLICTKEGVMETGLRVRLTVGDVESPHHPLQVYLDLTPNAYTPGLIPGATVHLYHFQRRVSVVCNVYCCSLPISCVIVSGLGSVKPRPPPPRMHLGKWASVRAEHSIMGQVRGHVVCVLSLRLQWTCSLCESIFKQAACSRLCPPCDSTSAVFQAEAKVAVEDGTGEAQVWFPTETLANLLLLGESEWEGLQRLVRVKGHVRIYARGRSMVCDVDPEDPLVQYLCCVCSSSAVCRHITITCKLCSHKPEKAKLRKVSRGDREFLTKFPKPLQLQCTHIHTLT</sequence>
<dbReference type="GeneID" id="108276266"/>
<dbReference type="Pfam" id="PF15489">
    <property type="entry name" value="CTC1"/>
    <property type="match status" value="1"/>
</dbReference>
<evidence type="ECO:0000313" key="10">
    <source>
        <dbReference type="Proteomes" id="UP000221080"/>
    </source>
</evidence>
<name>A0A2D0SLB1_ICTPU</name>
<keyword evidence="7" id="KW-0238">DNA-binding</keyword>
<dbReference type="PANTHER" id="PTHR14865:SF2">
    <property type="entry name" value="CST COMPLEX SUBUNIT CTC1"/>
    <property type="match status" value="1"/>
</dbReference>
<accession>A0A2D0SLB1</accession>
<evidence type="ECO:0000256" key="6">
    <source>
        <dbReference type="ARBA" id="ARBA00022895"/>
    </source>
</evidence>
<keyword evidence="8" id="KW-0539">Nucleus</keyword>
<dbReference type="InterPro" id="IPR042617">
    <property type="entry name" value="CTC1-like"/>
</dbReference>
<evidence type="ECO:0000256" key="1">
    <source>
        <dbReference type="ARBA" id="ARBA00004123"/>
    </source>
</evidence>